<dbReference type="InterPro" id="IPR000085">
    <property type="entry name" value="RuvA"/>
</dbReference>
<dbReference type="GO" id="GO:0006310">
    <property type="term" value="P:DNA recombination"/>
    <property type="evidence" value="ECO:0007669"/>
    <property type="project" value="UniProtKB-UniRule"/>
</dbReference>
<dbReference type="SMART" id="SM00278">
    <property type="entry name" value="HhH1"/>
    <property type="match status" value="2"/>
</dbReference>
<keyword evidence="8" id="KW-0547">Nucleotide-binding</keyword>
<dbReference type="Pfam" id="PF01330">
    <property type="entry name" value="RuvA_N"/>
    <property type="match status" value="1"/>
</dbReference>
<sequence>MFDFLHGKLVGVGPGVAIIEVGGIGFRVNIPVSLASRLGELGAECRVYTHLLFREERVELYGFAEARERELFGLLLGISGVGPKVALALLSCLSVAEIEKAVREGEVAVLQMVPGIGKKTAARLILELKDKVGKREAPVRDDTADAVEALVALGYRRGEAQEAVRRVTKEGVTGVEAILRAALNLLLKRKDVQGG</sequence>
<dbReference type="InterPro" id="IPR012340">
    <property type="entry name" value="NA-bd_OB-fold"/>
</dbReference>
<evidence type="ECO:0000313" key="9">
    <source>
        <dbReference type="Proteomes" id="UP000282654"/>
    </source>
</evidence>
<evidence type="ECO:0000256" key="4">
    <source>
        <dbReference type="ARBA" id="ARBA00023172"/>
    </source>
</evidence>
<evidence type="ECO:0000256" key="6">
    <source>
        <dbReference type="HAMAP-Rule" id="MF_00031"/>
    </source>
</evidence>
<dbReference type="HAMAP" id="MF_00031">
    <property type="entry name" value="DNA_HJ_migration_RuvA"/>
    <property type="match status" value="1"/>
</dbReference>
<dbReference type="InterPro" id="IPR003583">
    <property type="entry name" value="Hlx-hairpin-Hlx_DNA-bd_motif"/>
</dbReference>
<dbReference type="GO" id="GO:0048476">
    <property type="term" value="C:Holliday junction resolvase complex"/>
    <property type="evidence" value="ECO:0007669"/>
    <property type="project" value="UniProtKB-UniRule"/>
</dbReference>
<dbReference type="Gene3D" id="2.40.50.140">
    <property type="entry name" value="Nucleic acid-binding proteins"/>
    <property type="match status" value="1"/>
</dbReference>
<feature type="region of interest" description="Domain I" evidence="6">
    <location>
        <begin position="1"/>
        <end position="64"/>
    </location>
</feature>
<dbReference type="CDD" id="cd14332">
    <property type="entry name" value="UBA_RuvA_C"/>
    <property type="match status" value="1"/>
</dbReference>
<keyword evidence="4 6" id="KW-0233">DNA recombination</keyword>
<comment type="domain">
    <text evidence="6">Has three domains with a flexible linker between the domains II and III and assumes an 'L' shape. Domain III is highly mobile and contacts RuvB.</text>
</comment>
<dbReference type="GO" id="GO:0005737">
    <property type="term" value="C:cytoplasm"/>
    <property type="evidence" value="ECO:0007669"/>
    <property type="project" value="UniProtKB-SubCell"/>
</dbReference>
<dbReference type="Proteomes" id="UP000282654">
    <property type="component" value="Unassembled WGS sequence"/>
</dbReference>
<dbReference type="GO" id="GO:0005524">
    <property type="term" value="F:ATP binding"/>
    <property type="evidence" value="ECO:0007669"/>
    <property type="project" value="InterPro"/>
</dbReference>
<comment type="caution">
    <text evidence="8">The sequence shown here is derived from an EMBL/GenBank/DDBJ whole genome shotgun (WGS) entry which is preliminary data.</text>
</comment>
<organism evidence="8 9">
    <name type="scientific">Thermodesulfitimonas autotrophica</name>
    <dbReference type="NCBI Taxonomy" id="1894989"/>
    <lineage>
        <taxon>Bacteria</taxon>
        <taxon>Bacillati</taxon>
        <taxon>Bacillota</taxon>
        <taxon>Clostridia</taxon>
        <taxon>Thermoanaerobacterales</taxon>
        <taxon>Thermoanaerobacteraceae</taxon>
        <taxon>Thermodesulfitimonas</taxon>
    </lineage>
</organism>
<keyword evidence="8" id="KW-0378">Hydrolase</keyword>
<dbReference type="InterPro" id="IPR011114">
    <property type="entry name" value="RuvA_C"/>
</dbReference>
<keyword evidence="3 6" id="KW-0238">DNA-binding</keyword>
<comment type="subunit">
    <text evidence="6">Homotetramer. Forms an RuvA(8)-RuvB(12)-Holliday junction (HJ) complex. HJ DNA is sandwiched between 2 RuvA tetramers; dsDNA enters through RuvA and exits via RuvB. An RuvB hexamer assembles on each DNA strand where it exits the tetramer. Each RuvB hexamer is contacted by two RuvA subunits (via domain III) on 2 adjacent RuvB subunits; this complex drives branch migration. In the full resolvosome a probable DNA-RuvA(4)-RuvB(12)-RuvC(2) complex forms which resolves the HJ.</text>
</comment>
<dbReference type="Gene3D" id="1.10.150.20">
    <property type="entry name" value="5' to 3' exonuclease, C-terminal subdomain"/>
    <property type="match status" value="1"/>
</dbReference>
<evidence type="ECO:0000256" key="1">
    <source>
        <dbReference type="ARBA" id="ARBA00022490"/>
    </source>
</evidence>
<gene>
    <name evidence="6" type="primary">ruvA</name>
    <name evidence="8" type="ORF">EDD75_0533</name>
</gene>
<comment type="similarity">
    <text evidence="6">Belongs to the RuvA family.</text>
</comment>
<dbReference type="InterPro" id="IPR010994">
    <property type="entry name" value="RuvA_2-like"/>
</dbReference>
<accession>A0A3N5AXT3</accession>
<comment type="function">
    <text evidence="6">The RuvA-RuvB-RuvC complex processes Holliday junction (HJ) DNA during genetic recombination and DNA repair, while the RuvA-RuvB complex plays an important role in the rescue of blocked DNA replication forks via replication fork reversal (RFR). RuvA specifically binds to HJ cruciform DNA, conferring on it an open structure. The RuvB hexamer acts as an ATP-dependent pump, pulling dsDNA into and through the RuvAB complex. HJ branch migration allows RuvC to scan DNA until it finds its consensus sequence, where it cleaves and resolves the cruciform DNA.</text>
</comment>
<dbReference type="InterPro" id="IPR036267">
    <property type="entry name" value="RuvA_C_sf"/>
</dbReference>
<feature type="region of interest" description="Domain III" evidence="6">
    <location>
        <begin position="145"/>
        <end position="195"/>
    </location>
</feature>
<evidence type="ECO:0000256" key="5">
    <source>
        <dbReference type="ARBA" id="ARBA00023204"/>
    </source>
</evidence>
<evidence type="ECO:0000313" key="8">
    <source>
        <dbReference type="EMBL" id="RPF49713.1"/>
    </source>
</evidence>
<dbReference type="Gene3D" id="1.10.8.10">
    <property type="entry name" value="DNA helicase RuvA subunit, C-terminal domain"/>
    <property type="match status" value="1"/>
</dbReference>
<keyword evidence="1 6" id="KW-0963">Cytoplasm</keyword>
<evidence type="ECO:0000256" key="2">
    <source>
        <dbReference type="ARBA" id="ARBA00022763"/>
    </source>
</evidence>
<dbReference type="NCBIfam" id="TIGR00084">
    <property type="entry name" value="ruvA"/>
    <property type="match status" value="1"/>
</dbReference>
<protein>
    <recommendedName>
        <fullName evidence="6">Holliday junction branch migration complex subunit RuvA</fullName>
    </recommendedName>
</protein>
<keyword evidence="8" id="KW-0067">ATP-binding</keyword>
<dbReference type="Pfam" id="PF07499">
    <property type="entry name" value="RuvA_C"/>
    <property type="match status" value="1"/>
</dbReference>
<feature type="domain" description="Helix-hairpin-helix DNA-binding motif class 1" evidence="7">
    <location>
        <begin position="73"/>
        <end position="92"/>
    </location>
</feature>
<dbReference type="AlphaFoldDB" id="A0A3N5AXT3"/>
<dbReference type="SUPFAM" id="SSF46929">
    <property type="entry name" value="DNA helicase RuvA subunit, C-terminal domain"/>
    <property type="match status" value="1"/>
</dbReference>
<reference evidence="8 9" key="1">
    <citation type="submission" date="2018-11" db="EMBL/GenBank/DDBJ databases">
        <title>Genomic Encyclopedia of Type Strains, Phase IV (KMG-IV): sequencing the most valuable type-strain genomes for metagenomic binning, comparative biology and taxonomic classification.</title>
        <authorList>
            <person name="Goeker M."/>
        </authorList>
    </citation>
    <scope>NUCLEOTIDE SEQUENCE [LARGE SCALE GENOMIC DNA]</scope>
    <source>
        <strain evidence="8 9">DSM 102936</strain>
    </source>
</reference>
<comment type="caution">
    <text evidence="6">Lacks conserved residue(s) required for the propagation of feature annotation.</text>
</comment>
<comment type="subcellular location">
    <subcellularLocation>
        <location evidence="6">Cytoplasm</location>
    </subcellularLocation>
</comment>
<keyword evidence="8" id="KW-0347">Helicase</keyword>
<dbReference type="SUPFAM" id="SSF50249">
    <property type="entry name" value="Nucleic acid-binding proteins"/>
    <property type="match status" value="1"/>
</dbReference>
<dbReference type="GO" id="GO:0009379">
    <property type="term" value="C:Holliday junction helicase complex"/>
    <property type="evidence" value="ECO:0007669"/>
    <property type="project" value="InterPro"/>
</dbReference>
<feature type="domain" description="Helix-hairpin-helix DNA-binding motif class 1" evidence="7">
    <location>
        <begin position="108"/>
        <end position="127"/>
    </location>
</feature>
<keyword evidence="2 6" id="KW-0227">DNA damage</keyword>
<keyword evidence="5 6" id="KW-0234">DNA repair</keyword>
<keyword evidence="9" id="KW-1185">Reference proteome</keyword>
<evidence type="ECO:0000259" key="7">
    <source>
        <dbReference type="SMART" id="SM00278"/>
    </source>
</evidence>
<evidence type="ECO:0000256" key="3">
    <source>
        <dbReference type="ARBA" id="ARBA00023125"/>
    </source>
</evidence>
<dbReference type="Pfam" id="PF14520">
    <property type="entry name" value="HHH_5"/>
    <property type="match status" value="1"/>
</dbReference>
<dbReference type="EMBL" id="RKRE01000001">
    <property type="protein sequence ID" value="RPF49713.1"/>
    <property type="molecule type" value="Genomic_DNA"/>
</dbReference>
<dbReference type="RefSeq" id="WP_170157675.1">
    <property type="nucleotide sequence ID" value="NZ_RKRE01000001.1"/>
</dbReference>
<dbReference type="GO" id="GO:0000400">
    <property type="term" value="F:four-way junction DNA binding"/>
    <property type="evidence" value="ECO:0007669"/>
    <property type="project" value="UniProtKB-UniRule"/>
</dbReference>
<dbReference type="SUPFAM" id="SSF47781">
    <property type="entry name" value="RuvA domain 2-like"/>
    <property type="match status" value="1"/>
</dbReference>
<dbReference type="GO" id="GO:0009378">
    <property type="term" value="F:four-way junction helicase activity"/>
    <property type="evidence" value="ECO:0007669"/>
    <property type="project" value="InterPro"/>
</dbReference>
<proteinExistence type="inferred from homology"/>
<dbReference type="InterPro" id="IPR013849">
    <property type="entry name" value="DNA_helicase_Holl-junc_RuvA_I"/>
</dbReference>
<name>A0A3N5AXT3_9THEO</name>
<dbReference type="GO" id="GO:0006281">
    <property type="term" value="P:DNA repair"/>
    <property type="evidence" value="ECO:0007669"/>
    <property type="project" value="UniProtKB-UniRule"/>
</dbReference>